<comment type="subcellular location">
    <subcellularLocation>
        <location evidence="1">Cell membrane</location>
        <topology evidence="1">Single-pass type I membrane protein</topology>
    </subcellularLocation>
</comment>
<evidence type="ECO:0000256" key="3">
    <source>
        <dbReference type="ARBA" id="ARBA00022448"/>
    </source>
</evidence>
<dbReference type="AlphaFoldDB" id="A0A8D0KR73"/>
<dbReference type="GO" id="GO:0016324">
    <property type="term" value="C:apical plasma membrane"/>
    <property type="evidence" value="ECO:0007669"/>
    <property type="project" value="TreeGrafter"/>
</dbReference>
<evidence type="ECO:0000256" key="4">
    <source>
        <dbReference type="ARBA" id="ARBA00022475"/>
    </source>
</evidence>
<dbReference type="GO" id="GO:0006898">
    <property type="term" value="P:receptor-mediated endocytosis"/>
    <property type="evidence" value="ECO:0007669"/>
    <property type="project" value="TreeGrafter"/>
</dbReference>
<organism evidence="10 11">
    <name type="scientific">Strix occidentalis caurina</name>
    <name type="common">northern spotted owl</name>
    <dbReference type="NCBI Taxonomy" id="311401"/>
    <lineage>
        <taxon>Eukaryota</taxon>
        <taxon>Metazoa</taxon>
        <taxon>Chordata</taxon>
        <taxon>Craniata</taxon>
        <taxon>Vertebrata</taxon>
        <taxon>Euteleostomi</taxon>
        <taxon>Archelosauria</taxon>
        <taxon>Archosauria</taxon>
        <taxon>Dinosauria</taxon>
        <taxon>Saurischia</taxon>
        <taxon>Theropoda</taxon>
        <taxon>Coelurosauria</taxon>
        <taxon>Aves</taxon>
        <taxon>Neognathae</taxon>
        <taxon>Neoaves</taxon>
        <taxon>Telluraves</taxon>
        <taxon>Strigiformes</taxon>
        <taxon>Strigidae</taxon>
        <taxon>Strix</taxon>
    </lineage>
</organism>
<dbReference type="GO" id="GO:0030139">
    <property type="term" value="C:endocytic vesicle"/>
    <property type="evidence" value="ECO:0007669"/>
    <property type="project" value="TreeGrafter"/>
</dbReference>
<evidence type="ECO:0000256" key="6">
    <source>
        <dbReference type="ARBA" id="ARBA00022729"/>
    </source>
</evidence>
<evidence type="ECO:0000256" key="2">
    <source>
        <dbReference type="ARBA" id="ARBA00021200"/>
    </source>
</evidence>
<keyword evidence="5" id="KW-0812">Transmembrane</keyword>
<evidence type="ECO:0000256" key="8">
    <source>
        <dbReference type="ARBA" id="ARBA00022989"/>
    </source>
</evidence>
<dbReference type="Ensembl" id="ENSSOCT00000003761.1">
    <property type="protein sequence ID" value="ENSSOCP00000003673.1"/>
    <property type="gene ID" value="ENSSOCG00000002799.1"/>
</dbReference>
<reference evidence="10" key="2">
    <citation type="submission" date="2025-09" db="UniProtKB">
        <authorList>
            <consortium name="Ensembl"/>
        </authorList>
    </citation>
    <scope>IDENTIFICATION</scope>
</reference>
<evidence type="ECO:0000256" key="5">
    <source>
        <dbReference type="ARBA" id="ARBA00022692"/>
    </source>
</evidence>
<keyword evidence="8" id="KW-1133">Transmembrane helix</keyword>
<evidence type="ECO:0000313" key="10">
    <source>
        <dbReference type="Ensembl" id="ENSSOCP00000003673.1"/>
    </source>
</evidence>
<evidence type="ECO:0000256" key="9">
    <source>
        <dbReference type="ARBA" id="ARBA00023136"/>
    </source>
</evidence>
<protein>
    <recommendedName>
        <fullName evidence="2">Protein amnionless</fullName>
    </recommendedName>
</protein>
<keyword evidence="4" id="KW-1003">Cell membrane</keyword>
<proteinExistence type="predicted"/>
<dbReference type="Proteomes" id="UP000694551">
    <property type="component" value="Unplaced"/>
</dbReference>
<reference evidence="10" key="1">
    <citation type="submission" date="2025-08" db="UniProtKB">
        <authorList>
            <consortium name="Ensembl"/>
        </authorList>
    </citation>
    <scope>IDENTIFICATION</scope>
</reference>
<keyword evidence="3" id="KW-0813">Transport</keyword>
<accession>A0A8D0KR73</accession>
<dbReference type="GO" id="GO:0015031">
    <property type="term" value="P:protein transport"/>
    <property type="evidence" value="ECO:0007669"/>
    <property type="project" value="UniProtKB-KW"/>
</dbReference>
<dbReference type="PANTHER" id="PTHR14995:SF2">
    <property type="entry name" value="PROTEIN AMNIONLESS"/>
    <property type="match status" value="1"/>
</dbReference>
<sequence length="391" mass="42459">MAWPRPVGSSPQGPVGLPVPPVDWVTLVSLVLPVAAAAVYKQWIPNTNFETASNWDKGRVPCASDVVHFEKNEVLYIYFFFLFYLLQNTIRHQKSPLSYLPLNGEFVLASGAGFAAFDGSWDPGATVRFADAEHHAWFNPTLWQAVSPGGELEPSGRIFSVDEERVPCHYDDVIFQPETSFRVNVDSSRRVIHLRSISLMGQELSSPEAWAGYLQGPFAPLQFHGNGTLRVTGTGCPDKSGCACGNAPDLHRICAALLEASGRQCPAPACRSPLQPLGHCCGVCGEWGAQPYSSSPPCRLPQYIQSFPEGYVGESFPGKACLWNMVETKSLSSKPANKKTSEGVRGFLGQHFSGRALEAPLLSPVGPVAWRYPRVPSVFCGSWSCAAMAGL</sequence>
<keyword evidence="7" id="KW-0653">Protein transport</keyword>
<keyword evidence="9" id="KW-0472">Membrane</keyword>
<evidence type="ECO:0000313" key="11">
    <source>
        <dbReference type="Proteomes" id="UP000694551"/>
    </source>
</evidence>
<keyword evidence="11" id="KW-1185">Reference proteome</keyword>
<dbReference type="InterPro" id="IPR026112">
    <property type="entry name" value="AMN"/>
</dbReference>
<name>A0A8D0KR73_STROC</name>
<keyword evidence="6" id="KW-0732">Signal</keyword>
<evidence type="ECO:0000256" key="1">
    <source>
        <dbReference type="ARBA" id="ARBA00004251"/>
    </source>
</evidence>
<dbReference type="PANTHER" id="PTHR14995">
    <property type="entry name" value="AMNIONLESS"/>
    <property type="match status" value="1"/>
</dbReference>
<evidence type="ECO:0000256" key="7">
    <source>
        <dbReference type="ARBA" id="ARBA00022927"/>
    </source>
</evidence>
<dbReference type="Pfam" id="PF14828">
    <property type="entry name" value="Amnionless"/>
    <property type="match status" value="1"/>
</dbReference>